<keyword evidence="9" id="KW-1185">Reference proteome</keyword>
<reference evidence="8" key="2">
    <citation type="submission" date="2023-01" db="EMBL/GenBank/DDBJ databases">
        <authorList>
            <person name="Petersen C."/>
        </authorList>
    </citation>
    <scope>NUCLEOTIDE SEQUENCE</scope>
    <source>
        <strain evidence="8">IBT 17514</strain>
    </source>
</reference>
<feature type="transmembrane region" description="Helical" evidence="6">
    <location>
        <begin position="179"/>
        <end position="196"/>
    </location>
</feature>
<dbReference type="GO" id="GO:0006644">
    <property type="term" value="P:phospholipid metabolic process"/>
    <property type="evidence" value="ECO:0007669"/>
    <property type="project" value="InterPro"/>
</dbReference>
<dbReference type="Gene3D" id="1.20.144.10">
    <property type="entry name" value="Phosphatidic acid phosphatase type 2/haloperoxidase"/>
    <property type="match status" value="1"/>
</dbReference>
<dbReference type="InterPro" id="IPR043216">
    <property type="entry name" value="PAP-like"/>
</dbReference>
<feature type="transmembrane region" description="Helical" evidence="6">
    <location>
        <begin position="236"/>
        <end position="254"/>
    </location>
</feature>
<dbReference type="PANTHER" id="PTHR10165:SF35">
    <property type="entry name" value="RE23632P"/>
    <property type="match status" value="1"/>
</dbReference>
<reference evidence="8" key="1">
    <citation type="journal article" date="2023" name="IMA Fungus">
        <title>Comparative genomic study of the Penicillium genus elucidates a diverse pangenome and 15 lateral gene transfer events.</title>
        <authorList>
            <person name="Petersen C."/>
            <person name="Sorensen T."/>
            <person name="Nielsen M.R."/>
            <person name="Sondergaard T.E."/>
            <person name="Sorensen J.L."/>
            <person name="Fitzpatrick D.A."/>
            <person name="Frisvad J.C."/>
            <person name="Nielsen K.L."/>
        </authorList>
    </citation>
    <scope>NUCLEOTIDE SEQUENCE</scope>
    <source>
        <strain evidence="8">IBT 17514</strain>
    </source>
</reference>
<evidence type="ECO:0000256" key="3">
    <source>
        <dbReference type="ARBA" id="ARBA00022692"/>
    </source>
</evidence>
<dbReference type="EMBL" id="JAQJAN010000004">
    <property type="protein sequence ID" value="KAJ5732222.1"/>
    <property type="molecule type" value="Genomic_DNA"/>
</dbReference>
<feature type="transmembrane region" description="Helical" evidence="6">
    <location>
        <begin position="208"/>
        <end position="230"/>
    </location>
</feature>
<dbReference type="GO" id="GO:0046839">
    <property type="term" value="P:phospholipid dephosphorylation"/>
    <property type="evidence" value="ECO:0007669"/>
    <property type="project" value="TreeGrafter"/>
</dbReference>
<evidence type="ECO:0000256" key="6">
    <source>
        <dbReference type="SAM" id="Phobius"/>
    </source>
</evidence>
<dbReference type="GO" id="GO:0016020">
    <property type="term" value="C:membrane"/>
    <property type="evidence" value="ECO:0007669"/>
    <property type="project" value="UniProtKB-SubCell"/>
</dbReference>
<evidence type="ECO:0000256" key="5">
    <source>
        <dbReference type="ARBA" id="ARBA00023136"/>
    </source>
</evidence>
<keyword evidence="4 6" id="KW-1133">Transmembrane helix</keyword>
<keyword evidence="5 6" id="KW-0472">Membrane</keyword>
<feature type="transmembrane region" description="Helical" evidence="6">
    <location>
        <begin position="77"/>
        <end position="100"/>
    </location>
</feature>
<dbReference type="FunFam" id="1.20.144.10:FF:000017">
    <property type="entry name" value="Diacylglycerol pyrophosphate phosphatase 1"/>
    <property type="match status" value="1"/>
</dbReference>
<protein>
    <submittedName>
        <fullName evidence="8">Phosphatidic acid phosphatase type 2/haloperoxidase</fullName>
    </submittedName>
</protein>
<feature type="transmembrane region" description="Helical" evidence="6">
    <location>
        <begin position="36"/>
        <end position="56"/>
    </location>
</feature>
<evidence type="ECO:0000313" key="8">
    <source>
        <dbReference type="EMBL" id="KAJ5732222.1"/>
    </source>
</evidence>
<organism evidence="8 9">
    <name type="scientific">Penicillium malachiteum</name>
    <dbReference type="NCBI Taxonomy" id="1324776"/>
    <lineage>
        <taxon>Eukaryota</taxon>
        <taxon>Fungi</taxon>
        <taxon>Dikarya</taxon>
        <taxon>Ascomycota</taxon>
        <taxon>Pezizomycotina</taxon>
        <taxon>Eurotiomycetes</taxon>
        <taxon>Eurotiomycetidae</taxon>
        <taxon>Eurotiales</taxon>
        <taxon>Aspergillaceae</taxon>
        <taxon>Penicillium</taxon>
    </lineage>
</organism>
<dbReference type="InterPro" id="IPR036938">
    <property type="entry name" value="PAP2/HPO_sf"/>
</dbReference>
<dbReference type="Proteomes" id="UP001215712">
    <property type="component" value="Unassembled WGS sequence"/>
</dbReference>
<proteinExistence type="inferred from homology"/>
<dbReference type="GO" id="GO:0008195">
    <property type="term" value="F:phosphatidate phosphatase activity"/>
    <property type="evidence" value="ECO:0007669"/>
    <property type="project" value="TreeGrafter"/>
</dbReference>
<comment type="similarity">
    <text evidence="2">Belongs to the PA-phosphatase related phosphoesterase family.</text>
</comment>
<name>A0AAD6HQQ7_9EURO</name>
<evidence type="ECO:0000313" key="9">
    <source>
        <dbReference type="Proteomes" id="UP001215712"/>
    </source>
</evidence>
<gene>
    <name evidence="8" type="ORF">N7493_003703</name>
</gene>
<comment type="caution">
    <text evidence="8">The sequence shown here is derived from an EMBL/GenBank/DDBJ whole genome shotgun (WGS) entry which is preliminary data.</text>
</comment>
<comment type="subcellular location">
    <subcellularLocation>
        <location evidence="1">Membrane</location>
        <topology evidence="1">Multi-pass membrane protein</topology>
    </subcellularLocation>
</comment>
<dbReference type="Pfam" id="PF01569">
    <property type="entry name" value="PAP2"/>
    <property type="match status" value="1"/>
</dbReference>
<dbReference type="InterPro" id="IPR000326">
    <property type="entry name" value="PAP2/HPO"/>
</dbReference>
<keyword evidence="3 6" id="KW-0812">Transmembrane</keyword>
<dbReference type="SUPFAM" id="SSF48317">
    <property type="entry name" value="Acid phosphatase/Vanadium-dependent haloperoxidase"/>
    <property type="match status" value="1"/>
</dbReference>
<feature type="transmembrane region" description="Helical" evidence="6">
    <location>
        <begin position="112"/>
        <end position="133"/>
    </location>
</feature>
<dbReference type="AlphaFoldDB" id="A0AAD6HQQ7"/>
<sequence length="316" mass="35349">MPRIGSGNGSSSPMLQRAGLGGAFARFYQRTYAGDYIALGFLVTIWILIQLFVTPFHRMFSLDNKSIQYPMAAHERVPLIFSVIYSGLIPFGIILAWSAITRPGVQQTQATVLGLLVSLILTSVVTDIIKNAVGRPRPDLLARCKPGRGTPDNVLLLWTICKQTNLALLHEGWRSFPSGHSSFSFAGMGYFTLFLSGQMHVFRPRTDLGRCLIAFFPLLCALLVALSRLADYRHDVYDVTCGGLLGMLVAWFSYRRYYPALRSIHCDVPYDKTDLITREGFGRLGDEEQGVSQPFIPRDEQVSEEVFQLEETDPSR</sequence>
<evidence type="ECO:0000256" key="4">
    <source>
        <dbReference type="ARBA" id="ARBA00022989"/>
    </source>
</evidence>
<evidence type="ECO:0000256" key="1">
    <source>
        <dbReference type="ARBA" id="ARBA00004141"/>
    </source>
</evidence>
<evidence type="ECO:0000256" key="2">
    <source>
        <dbReference type="ARBA" id="ARBA00008816"/>
    </source>
</evidence>
<feature type="domain" description="Phosphatidic acid phosphatase type 2/haloperoxidase" evidence="7">
    <location>
        <begin position="113"/>
        <end position="254"/>
    </location>
</feature>
<dbReference type="CDD" id="cd03390">
    <property type="entry name" value="PAP2_containing_1_like"/>
    <property type="match status" value="1"/>
</dbReference>
<dbReference type="PANTHER" id="PTHR10165">
    <property type="entry name" value="LIPID PHOSPHATE PHOSPHATASE"/>
    <property type="match status" value="1"/>
</dbReference>
<accession>A0AAD6HQQ7</accession>
<dbReference type="SMART" id="SM00014">
    <property type="entry name" value="acidPPc"/>
    <property type="match status" value="1"/>
</dbReference>
<evidence type="ECO:0000259" key="7">
    <source>
        <dbReference type="SMART" id="SM00014"/>
    </source>
</evidence>